<dbReference type="InterPro" id="IPR002933">
    <property type="entry name" value="Peptidase_M20"/>
</dbReference>
<keyword evidence="3" id="KW-0378">Hydrolase</keyword>
<dbReference type="Gene3D" id="3.40.630.10">
    <property type="entry name" value="Zn peptidases"/>
    <property type="match status" value="1"/>
</dbReference>
<dbReference type="GO" id="GO:0008233">
    <property type="term" value="F:peptidase activity"/>
    <property type="evidence" value="ECO:0007669"/>
    <property type="project" value="UniProtKB-KW"/>
</dbReference>
<dbReference type="GO" id="GO:0005829">
    <property type="term" value="C:cytosol"/>
    <property type="evidence" value="ECO:0007669"/>
    <property type="project" value="TreeGrafter"/>
</dbReference>
<sequence>EVKYIISKLEAIGFKCTLHEGSPYHQPAIVAQRNATFEGKNKICIYNHYDVEPIHRKDWNYPPFELSEDQERLFGRGIADNKGVLWARILTLEYLWEQQLASPSILWLIQGEEEAGAEVAYKPFQNAINAFQSQLYLEETGYHKENQQLLLVKPYSSKSKEIIPQIIHALDIKRPLIEERHLNKSYANKPCPFLSAIPKEGIYLAIGPNDQQCRIHKNNESLSISKLKESILQFKQLLSFLAKKETQ</sequence>
<reference evidence="4" key="1">
    <citation type="submission" date="2020-01" db="EMBL/GenBank/DDBJ databases">
        <authorList>
            <person name="Meier V. D."/>
            <person name="Meier V D."/>
        </authorList>
    </citation>
    <scope>NUCLEOTIDE SEQUENCE</scope>
    <source>
        <strain evidence="4">HLG_WM_MAG_10</strain>
    </source>
</reference>
<dbReference type="AlphaFoldDB" id="A0A6S6SQ30"/>
<organism evidence="4">
    <name type="scientific">uncultured Aureispira sp</name>
    <dbReference type="NCBI Taxonomy" id="1331704"/>
    <lineage>
        <taxon>Bacteria</taxon>
        <taxon>Pseudomonadati</taxon>
        <taxon>Bacteroidota</taxon>
        <taxon>Saprospiria</taxon>
        <taxon>Saprospirales</taxon>
        <taxon>Saprospiraceae</taxon>
        <taxon>Aureispira</taxon>
        <taxon>environmental samples</taxon>
    </lineage>
</organism>
<dbReference type="Pfam" id="PF01546">
    <property type="entry name" value="Peptidase_M20"/>
    <property type="match status" value="1"/>
</dbReference>
<evidence type="ECO:0000256" key="1">
    <source>
        <dbReference type="ARBA" id="ARBA00022670"/>
    </source>
</evidence>
<dbReference type="GO" id="GO:0009089">
    <property type="term" value="P:lysine biosynthetic process via diaminopimelate"/>
    <property type="evidence" value="ECO:0007669"/>
    <property type="project" value="TreeGrafter"/>
</dbReference>
<evidence type="ECO:0000313" key="4">
    <source>
        <dbReference type="EMBL" id="CAA6808292.1"/>
    </source>
</evidence>
<gene>
    <name evidence="4" type="ORF">HELGO_WM35193</name>
</gene>
<dbReference type="SUPFAM" id="SSF53187">
    <property type="entry name" value="Zn-dependent exopeptidases"/>
    <property type="match status" value="1"/>
</dbReference>
<proteinExistence type="predicted"/>
<evidence type="ECO:0000256" key="2">
    <source>
        <dbReference type="ARBA" id="ARBA00022723"/>
    </source>
</evidence>
<feature type="non-terminal residue" evidence="4">
    <location>
        <position position="1"/>
    </location>
</feature>
<dbReference type="InterPro" id="IPR051458">
    <property type="entry name" value="Cyt/Met_Dipeptidase"/>
</dbReference>
<dbReference type="PANTHER" id="PTHR43270:SF8">
    <property type="entry name" value="DI- AND TRIPEPTIDASE DUG2-RELATED"/>
    <property type="match status" value="1"/>
</dbReference>
<dbReference type="EMBL" id="CACVAQ010000140">
    <property type="protein sequence ID" value="CAA6808292.1"/>
    <property type="molecule type" value="Genomic_DNA"/>
</dbReference>
<dbReference type="PANTHER" id="PTHR43270">
    <property type="entry name" value="BETA-ALA-HIS DIPEPTIDASE"/>
    <property type="match status" value="1"/>
</dbReference>
<dbReference type="GO" id="GO:0009014">
    <property type="term" value="F:succinyl-diaminopimelate desuccinylase activity"/>
    <property type="evidence" value="ECO:0007669"/>
    <property type="project" value="TreeGrafter"/>
</dbReference>
<accession>A0A6S6SQ30</accession>
<name>A0A6S6SQ30_9BACT</name>
<dbReference type="GO" id="GO:0006508">
    <property type="term" value="P:proteolysis"/>
    <property type="evidence" value="ECO:0007669"/>
    <property type="project" value="UniProtKB-KW"/>
</dbReference>
<dbReference type="GO" id="GO:0046872">
    <property type="term" value="F:metal ion binding"/>
    <property type="evidence" value="ECO:0007669"/>
    <property type="project" value="UniProtKB-KW"/>
</dbReference>
<keyword evidence="1" id="KW-0645">Protease</keyword>
<protein>
    <submittedName>
        <fullName evidence="4">N-formyl-4-amino-5-aminomethyl-2-methylpyrimidine deformylase</fullName>
    </submittedName>
</protein>
<keyword evidence="2" id="KW-0479">Metal-binding</keyword>
<evidence type="ECO:0000256" key="3">
    <source>
        <dbReference type="ARBA" id="ARBA00022801"/>
    </source>
</evidence>